<feature type="compositionally biased region" description="Gly residues" evidence="1">
    <location>
        <begin position="538"/>
        <end position="550"/>
    </location>
</feature>
<feature type="compositionally biased region" description="Basic and acidic residues" evidence="1">
    <location>
        <begin position="637"/>
        <end position="695"/>
    </location>
</feature>
<feature type="compositionally biased region" description="Gly residues" evidence="1">
    <location>
        <begin position="389"/>
        <end position="474"/>
    </location>
</feature>
<feature type="compositionally biased region" description="Low complexity" evidence="1">
    <location>
        <begin position="926"/>
        <end position="937"/>
    </location>
</feature>
<feature type="region of interest" description="Disordered" evidence="1">
    <location>
        <begin position="84"/>
        <end position="121"/>
    </location>
</feature>
<feature type="compositionally biased region" description="Gly residues" evidence="1">
    <location>
        <begin position="603"/>
        <end position="629"/>
    </location>
</feature>
<dbReference type="SUPFAM" id="SSF140453">
    <property type="entry name" value="EsxAB dimer-like"/>
    <property type="match status" value="1"/>
</dbReference>
<feature type="compositionally biased region" description="Gly residues" evidence="1">
    <location>
        <begin position="953"/>
        <end position="966"/>
    </location>
</feature>
<comment type="caution">
    <text evidence="2">The sequence shown here is derived from an EMBL/GenBank/DDBJ whole genome shotgun (WGS) entry which is preliminary data.</text>
</comment>
<feature type="region of interest" description="Disordered" evidence="1">
    <location>
        <begin position="17"/>
        <end position="49"/>
    </location>
</feature>
<feature type="compositionally biased region" description="Gly residues" evidence="1">
    <location>
        <begin position="864"/>
        <end position="894"/>
    </location>
</feature>
<feature type="compositionally biased region" description="Basic and acidic residues" evidence="1">
    <location>
        <begin position="569"/>
        <end position="580"/>
    </location>
</feature>
<evidence type="ECO:0000313" key="3">
    <source>
        <dbReference type="Proteomes" id="UP000187486"/>
    </source>
</evidence>
<feature type="compositionally biased region" description="Basic and acidic residues" evidence="1">
    <location>
        <begin position="95"/>
        <end position="115"/>
    </location>
</feature>
<sequence length="1008" mass="100252">MADELTWTDVKAVLDDPSVPPENKTSLIGSWIKTHPAPPPWTADQEPEEIKQKRKEAAKYAETFNALPFMPYDDDTKKVYGGAKAAGDQASYNTKQEKKAVDEGNKKLDGTKEPTAEGAGTKTSDEIFDAAAPALKVFQTFGSLLAKLPEDCRGTTRALDFENDIKKPFDEQRGISFKNFVDDAAHFKTGSKTVDRTIQETGTELNGLYGTWTGKAADASSDNYNEKILPKAKKLAETLNNASEATLSTSAAVFKLCKGKADEVIDLYKEIVGRADFPMAQKVIAIASGEKSGKEDLGAIAGWMDANFGSNLVQSLNNDGCCDDDEFKKAGQNLAKQWVQRQFIPEMWDGIYEKFAKSCKDTKEFVDQAYDELDKMMGKVKNEFDGADKGGAGGPGGGAGGGTGGGPGGDPGSGAGGGSGDGGGQGNYGGGPGGSGNGSGGSGGGPDGSGTGGSGGGPGSGGSGSGGSGSGGGQPKPPPIPDISIPEGGSGGGPGGGPGDGAGGGSGSTGGSGAGGGSGSGGGQPKPPPVPDISIPEGGSGGGASGGSGSGPDASKDGTSPSGSSSSGDEQRAAAEEAKKQAAAAAENAKKQASEALNKMGDVPGGDVGGGSGSGTGGGTGGGIGGGGTEAANEAKAAAERATEDAKKQASEALDKLGDAPLGGKDDEAKDEAEKAAEDAKKKASEALDKLGDDKPGEDDDKLVGDKPGEDGDKAEDGERETLKVKQGDTTFEMTEPDKDGEMGIKVGDGSGPVKDFKLDWTGDGDESKLGSTPGTEDGQPGKDGVHRPGPDGKIHIQDGDLKITAERPDGPNGPTTVTVDDGTGKPTTYTLGEDNPRTDKAAHPLTPVTGTVQPEHRFTAPLQGGGGTVPDGLGAGGTNTGGGGGIGGGGGGSAIATPFETATPVTGQSLTEGVHTGGGTHQPQPVASGAPSAPMGGPAGQSFAGGAMPPMGGMGGGGAGGAGGGDQERTNRAYRIEGEVFDQINEPTGRITGSLLDDEEQPVTRKR</sequence>
<organism evidence="2 3">
    <name type="scientific">Amycolatopsis coloradensis</name>
    <dbReference type="NCBI Taxonomy" id="76021"/>
    <lineage>
        <taxon>Bacteria</taxon>
        <taxon>Bacillati</taxon>
        <taxon>Actinomycetota</taxon>
        <taxon>Actinomycetes</taxon>
        <taxon>Pseudonocardiales</taxon>
        <taxon>Pseudonocardiaceae</taxon>
        <taxon>Amycolatopsis</taxon>
    </lineage>
</organism>
<dbReference type="OrthoDB" id="3692636at2"/>
<feature type="region of interest" description="Disordered" evidence="1">
    <location>
        <begin position="384"/>
        <end position="1008"/>
    </location>
</feature>
<feature type="compositionally biased region" description="Basic and acidic residues" evidence="1">
    <location>
        <begin position="780"/>
        <end position="810"/>
    </location>
</feature>
<dbReference type="STRING" id="76021.BS329_08440"/>
<name>A0A1R0KYN2_9PSEU</name>
<dbReference type="InterPro" id="IPR036689">
    <property type="entry name" value="ESAT-6-like_sf"/>
</dbReference>
<evidence type="ECO:0000313" key="2">
    <source>
        <dbReference type="EMBL" id="OLZ54542.1"/>
    </source>
</evidence>
<dbReference type="AlphaFoldDB" id="A0A1R0KYN2"/>
<dbReference type="Proteomes" id="UP000187486">
    <property type="component" value="Unassembled WGS sequence"/>
</dbReference>
<feature type="compositionally biased region" description="Low complexity" evidence="1">
    <location>
        <begin position="815"/>
        <end position="829"/>
    </location>
</feature>
<dbReference type="RefSeq" id="WP_076157610.1">
    <property type="nucleotide sequence ID" value="NZ_JBEZVB010000109.1"/>
</dbReference>
<feature type="compositionally biased region" description="Basic and acidic residues" evidence="1">
    <location>
        <begin position="702"/>
        <end position="727"/>
    </location>
</feature>
<feature type="compositionally biased region" description="Basic and acidic residues" evidence="1">
    <location>
        <begin position="755"/>
        <end position="769"/>
    </location>
</feature>
<accession>A0A1R0KYN2</accession>
<dbReference type="EMBL" id="MQUQ01000004">
    <property type="protein sequence ID" value="OLZ54542.1"/>
    <property type="molecule type" value="Genomic_DNA"/>
</dbReference>
<reference evidence="2 3" key="1">
    <citation type="submission" date="2016-01" db="EMBL/GenBank/DDBJ databases">
        <title>Amycolatopsis coloradensis genome sequencing and assembly.</title>
        <authorList>
            <person name="Mayilraj S."/>
        </authorList>
    </citation>
    <scope>NUCLEOTIDE SEQUENCE [LARGE SCALE GENOMIC DNA]</scope>
    <source>
        <strain evidence="2 3">DSM 44225</strain>
    </source>
</reference>
<protein>
    <recommendedName>
        <fullName evidence="4">WXG100 family type VII secretion target</fullName>
    </recommendedName>
</protein>
<proteinExistence type="predicted"/>
<keyword evidence="3" id="KW-1185">Reference proteome</keyword>
<feature type="compositionally biased region" description="Basic and acidic residues" evidence="1">
    <location>
        <begin position="967"/>
        <end position="979"/>
    </location>
</feature>
<dbReference type="Gene3D" id="1.10.287.1060">
    <property type="entry name" value="ESAT-6-like"/>
    <property type="match status" value="1"/>
</dbReference>
<gene>
    <name evidence="2" type="ORF">BS329_08440</name>
</gene>
<feature type="compositionally biased region" description="Gly residues" evidence="1">
    <location>
        <begin position="488"/>
        <end position="524"/>
    </location>
</feature>
<evidence type="ECO:0008006" key="4">
    <source>
        <dbReference type="Google" id="ProtNLM"/>
    </source>
</evidence>
<feature type="compositionally biased region" description="Low complexity" evidence="1">
    <location>
        <begin position="557"/>
        <end position="568"/>
    </location>
</feature>
<evidence type="ECO:0000256" key="1">
    <source>
        <dbReference type="SAM" id="MobiDB-lite"/>
    </source>
</evidence>